<proteinExistence type="predicted"/>
<sequence>MTNFIWSTPPQMGKGKQIKGFVAASKMRQSCIGDKDDVHRAIMGYPQTSLHRTRTMSLPNTCTRCATELDSFRGYRNFVTIII</sequence>
<evidence type="ECO:0000313" key="1">
    <source>
        <dbReference type="EMBL" id="KAK2147707.1"/>
    </source>
</evidence>
<organism evidence="1 2">
    <name type="scientific">Paralvinella palmiformis</name>
    <dbReference type="NCBI Taxonomy" id="53620"/>
    <lineage>
        <taxon>Eukaryota</taxon>
        <taxon>Metazoa</taxon>
        <taxon>Spiralia</taxon>
        <taxon>Lophotrochozoa</taxon>
        <taxon>Annelida</taxon>
        <taxon>Polychaeta</taxon>
        <taxon>Sedentaria</taxon>
        <taxon>Canalipalpata</taxon>
        <taxon>Terebellida</taxon>
        <taxon>Terebelliformia</taxon>
        <taxon>Alvinellidae</taxon>
        <taxon>Paralvinella</taxon>
    </lineage>
</organism>
<dbReference type="Proteomes" id="UP001208570">
    <property type="component" value="Unassembled WGS sequence"/>
</dbReference>
<accession>A0AAD9J7N0</accession>
<gene>
    <name evidence="1" type="ORF">LSH36_540g01006</name>
</gene>
<protein>
    <submittedName>
        <fullName evidence="1">Uncharacterized protein</fullName>
    </submittedName>
</protein>
<dbReference type="EMBL" id="JAODUP010000540">
    <property type="protein sequence ID" value="KAK2147707.1"/>
    <property type="molecule type" value="Genomic_DNA"/>
</dbReference>
<reference evidence="1" key="1">
    <citation type="journal article" date="2023" name="Mol. Biol. Evol.">
        <title>Third-Generation Sequencing Reveals the Adaptive Role of the Epigenome in Three Deep-Sea Polychaetes.</title>
        <authorList>
            <person name="Perez M."/>
            <person name="Aroh O."/>
            <person name="Sun Y."/>
            <person name="Lan Y."/>
            <person name="Juniper S.K."/>
            <person name="Young C.R."/>
            <person name="Angers B."/>
            <person name="Qian P.Y."/>
        </authorList>
    </citation>
    <scope>NUCLEOTIDE SEQUENCE</scope>
    <source>
        <strain evidence="1">P08H-3</strain>
    </source>
</reference>
<keyword evidence="2" id="KW-1185">Reference proteome</keyword>
<dbReference type="AlphaFoldDB" id="A0AAD9J7N0"/>
<comment type="caution">
    <text evidence="1">The sequence shown here is derived from an EMBL/GenBank/DDBJ whole genome shotgun (WGS) entry which is preliminary data.</text>
</comment>
<evidence type="ECO:0000313" key="2">
    <source>
        <dbReference type="Proteomes" id="UP001208570"/>
    </source>
</evidence>
<name>A0AAD9J7N0_9ANNE</name>